<accession>A0AA88XTC7</accession>
<dbReference type="EMBL" id="VSWD01000010">
    <property type="protein sequence ID" value="KAK3091379.1"/>
    <property type="molecule type" value="Genomic_DNA"/>
</dbReference>
<protein>
    <submittedName>
        <fullName evidence="2">Uncharacterized protein</fullName>
    </submittedName>
</protein>
<evidence type="ECO:0000256" key="1">
    <source>
        <dbReference type="SAM" id="Coils"/>
    </source>
</evidence>
<evidence type="ECO:0000313" key="2">
    <source>
        <dbReference type="EMBL" id="KAK3091379.1"/>
    </source>
</evidence>
<evidence type="ECO:0000313" key="3">
    <source>
        <dbReference type="Proteomes" id="UP001186944"/>
    </source>
</evidence>
<dbReference type="Proteomes" id="UP001186944">
    <property type="component" value="Unassembled WGS sequence"/>
</dbReference>
<name>A0AA88XTC7_PINIB</name>
<organism evidence="2 3">
    <name type="scientific">Pinctada imbricata</name>
    <name type="common">Atlantic pearl-oyster</name>
    <name type="synonym">Pinctada martensii</name>
    <dbReference type="NCBI Taxonomy" id="66713"/>
    <lineage>
        <taxon>Eukaryota</taxon>
        <taxon>Metazoa</taxon>
        <taxon>Spiralia</taxon>
        <taxon>Lophotrochozoa</taxon>
        <taxon>Mollusca</taxon>
        <taxon>Bivalvia</taxon>
        <taxon>Autobranchia</taxon>
        <taxon>Pteriomorphia</taxon>
        <taxon>Pterioida</taxon>
        <taxon>Pterioidea</taxon>
        <taxon>Pteriidae</taxon>
        <taxon>Pinctada</taxon>
    </lineage>
</organism>
<reference evidence="2" key="1">
    <citation type="submission" date="2019-08" db="EMBL/GenBank/DDBJ databases">
        <title>The improved chromosome-level genome for the pearl oyster Pinctada fucata martensii using PacBio sequencing and Hi-C.</title>
        <authorList>
            <person name="Zheng Z."/>
        </authorList>
    </citation>
    <scope>NUCLEOTIDE SEQUENCE</scope>
    <source>
        <strain evidence="2">ZZ-2019</strain>
        <tissue evidence="2">Adductor muscle</tissue>
    </source>
</reference>
<comment type="caution">
    <text evidence="2">The sequence shown here is derived from an EMBL/GenBank/DDBJ whole genome shotgun (WGS) entry which is preliminary data.</text>
</comment>
<keyword evidence="3" id="KW-1185">Reference proteome</keyword>
<sequence>MKVLTDEHVLSAICDQILSGVIDVIKPEVDSHIDEQVALEVDSKVSDLTAHLASKDREIADLSKRVQALESRAEEQEQYSRRTCLRFSNIPYKDANGQTPKSPWEFDTDKIVFELCHKVGVSVSANDIGRTHVVGEPRNGKCQIIARFLSYRVRQRVYENRFKLAKDSLRRYINEDLTRKRYGIVRHLAKLRGEQKIHQYWTQDGRIFMRVCERGPKLLIKSIDDANSRIDA</sequence>
<feature type="coiled-coil region" evidence="1">
    <location>
        <begin position="52"/>
        <end position="79"/>
    </location>
</feature>
<gene>
    <name evidence="2" type="ORF">FSP39_019428</name>
</gene>
<dbReference type="AlphaFoldDB" id="A0AA88XTC7"/>
<keyword evidence="1" id="KW-0175">Coiled coil</keyword>
<proteinExistence type="predicted"/>